<protein>
    <recommendedName>
        <fullName evidence="4">Chromosome segregation ATPase-like protein</fullName>
    </recommendedName>
</protein>
<feature type="region of interest" description="Disordered" evidence="1">
    <location>
        <begin position="1195"/>
        <end position="1219"/>
    </location>
</feature>
<dbReference type="Gene3D" id="1.10.287.620">
    <property type="entry name" value="Helix Hairpins"/>
    <property type="match status" value="1"/>
</dbReference>
<evidence type="ECO:0000313" key="3">
    <source>
        <dbReference type="Proteomes" id="UP000003172"/>
    </source>
</evidence>
<gene>
    <name evidence="2" type="ORF">MICAB_6320006</name>
</gene>
<evidence type="ECO:0008006" key="4">
    <source>
        <dbReference type="Google" id="ProtNLM"/>
    </source>
</evidence>
<reference evidence="2 3" key="1">
    <citation type="submission" date="2012-04" db="EMBL/GenBank/DDBJ databases">
        <authorList>
            <person name="Genoscope - CEA"/>
        </authorList>
    </citation>
    <scope>NUCLEOTIDE SEQUENCE [LARGE SCALE GENOMIC DNA]</scope>
    <source>
        <strain evidence="2 3">9717</strain>
    </source>
</reference>
<sequence>MTIENLEKTLQGNIANGNLLLKNTTIKSENVQFLFKEFLSDEPLNIKTIELITETENIIVSGKTSLFSIPDLEVEATFYLKDQKPQMTLVTLLPNTWKFTQSFPSLGTSILTQMGLKEEEFLFDRLIFQQPKLILDSVEVKEPEQVSGLRFEAELTIDNDFIPLSQFIGEILSLKVTGLIVPTPKGTEIFLNAPITGDISLGYLSVPSLELDLVADVIDEAESGLPPYTSAYFALETQIKVGSSDNSVDLPIYSTFRGSHQDLTFEADLEDFSLTGLSQLTALLNGTALADLLPDGYRPEQGLVLSRLTLNVSSTEKKLESIAVYVNSIQPWKITDKIAIENVSVYFLVDNPTSSENRTLVCDLSGELTIDSLAKFSVGASLPGFTMHGYLVQGGGLSLTRLINFFAFDEVSVPQGFPDIVFSELGVTLDPKNRAFSLSGSALTDWEIIPKLVKLEQVETNFEVARIDGKTVVSGLILGTLTIAGAEVSLVADIEDQFVLRGQISKLNLSAILEEFFAMVELPTDLPDFEFANIEIAVTPKTGEFSLTGKSSNSWPIPIGVDGLEVEDISFQVLRSANSTQAEATTRQRSVTGFISGTLEVNTARFPITYQFPGDFVLQGHIPSLNLSPLVQRLCGSEVIRDLPIPASVLALSFSDVEVTIAPQKKSFSLAAGSSLGQVELIVKKIDNRWGFTAGFMPPSYWKFSEIADELRVLDGLKFSNTALILASSDDRNFALTRVQAQRSDVAIIRGLNFFAGMNLSGLGVDALLGITSLNVYTAISGKPADLVIEASIDGSFDLGKGVAFGDIRFRLKPAPSDFSLTLMGTVTAILNNSVLRFIGGMEVKPRSAEFQATMLGIWQDPFDAKGVSIANVAIELGMSFPPPLPTVGIAGTLQIGEFQGVVAVKFDSAMPSRSMLAIAFNRLYFMDVIGTFCGTAVKQAIPASLAKTVLDIGFENVKIYIVPQPTTIGELKFEQGTQLEGTMYFWGLRAYGYLKIDYLDGVEVKGDVEPINLAGIFKLTGATGKPKPSLYLKVSPKTVPNLDISGAVELLGIRSETQIRLSDSGFTFTTIGKIFDLFECTLEVRGQNLTQGGDFFIVATMRNDLLEYLRREASNAIKAAADEATRSLSDAQDAVASAQRNVDKLNTDINNMRQTIQRERDRDAQRMRDAQAAVASAQREVDKLNTDINNMRQTIQRERDRDSGRMRDAQGAVQRAQNDVNSLQGEIDNTKRRIEQLKQDISNKERWFNQSKWYEKSYRWAELSAYATAKGSEIAGLYTYIGGVEASKATANGVLEGAKQVVRGLEKTIVNFPIDADVRIAGLFTARETANGVLEGAKQVVRGLEKTIVNFPIDADVRIAGLFTARETATGALSVATQTLQGLKVSIGSIADVGQFIVKYSLGGLLDVKSARFEATLMAARGGSVSLALTLVFMQGQPQTLALAFNFYDPLSGAKALAKQLLSA</sequence>
<dbReference type="HOGENOM" id="CLU_250500_0_0_3"/>
<accession>I4FV27</accession>
<evidence type="ECO:0000313" key="2">
    <source>
        <dbReference type="EMBL" id="CCH99502.1"/>
    </source>
</evidence>
<comment type="caution">
    <text evidence="2">The sequence shown here is derived from an EMBL/GenBank/DDBJ whole genome shotgun (WGS) entry which is preliminary data.</text>
</comment>
<feature type="compositionally biased region" description="Basic and acidic residues" evidence="1">
    <location>
        <begin position="1196"/>
        <end position="1209"/>
    </location>
</feature>
<dbReference type="EMBL" id="CAII01000593">
    <property type="protein sequence ID" value="CCH99502.1"/>
    <property type="molecule type" value="Genomic_DNA"/>
</dbReference>
<evidence type="ECO:0000256" key="1">
    <source>
        <dbReference type="SAM" id="MobiDB-lite"/>
    </source>
</evidence>
<name>I4FV27_MICAE</name>
<dbReference type="Proteomes" id="UP000003172">
    <property type="component" value="Unassembled WGS sequence"/>
</dbReference>
<organism evidence="2 3">
    <name type="scientific">Microcystis aeruginosa PCC 9717</name>
    <dbReference type="NCBI Taxonomy" id="1160286"/>
    <lineage>
        <taxon>Bacteria</taxon>
        <taxon>Bacillati</taxon>
        <taxon>Cyanobacteriota</taxon>
        <taxon>Cyanophyceae</taxon>
        <taxon>Oscillatoriophycideae</taxon>
        <taxon>Chroococcales</taxon>
        <taxon>Microcystaceae</taxon>
        <taxon>Microcystis</taxon>
    </lineage>
</organism>
<proteinExistence type="predicted"/>